<dbReference type="SUPFAM" id="SSF89550">
    <property type="entry name" value="PHP domain-like"/>
    <property type="match status" value="1"/>
</dbReference>
<dbReference type="PIRSF" id="PIRSF005047">
    <property type="entry name" value="UCP005047_YshC"/>
    <property type="match status" value="1"/>
</dbReference>
<keyword evidence="7" id="KW-0237">DNA synthesis</keyword>
<evidence type="ECO:0000256" key="11">
    <source>
        <dbReference type="ARBA" id="ARBA00022763"/>
    </source>
</evidence>
<evidence type="ECO:0000256" key="17">
    <source>
        <dbReference type="ARBA" id="ARBA00035726"/>
    </source>
</evidence>
<dbReference type="SUPFAM" id="SSF47781">
    <property type="entry name" value="RuvA domain 2-like"/>
    <property type="match status" value="1"/>
</dbReference>
<gene>
    <name evidence="24" type="primary">polX</name>
    <name evidence="24" type="ORF">KC573_02645</name>
</gene>
<dbReference type="GO" id="GO:0006281">
    <property type="term" value="P:DNA repair"/>
    <property type="evidence" value="ECO:0007669"/>
    <property type="project" value="UniProtKB-KW"/>
</dbReference>
<evidence type="ECO:0000313" key="24">
    <source>
        <dbReference type="EMBL" id="MCA9397704.1"/>
    </source>
</evidence>
<evidence type="ECO:0000256" key="13">
    <source>
        <dbReference type="ARBA" id="ARBA00022932"/>
    </source>
</evidence>
<reference evidence="24" key="1">
    <citation type="submission" date="2020-04" db="EMBL/GenBank/DDBJ databases">
        <authorList>
            <person name="Zhang T."/>
        </authorList>
    </citation>
    <scope>NUCLEOTIDE SEQUENCE</scope>
    <source>
        <strain evidence="24">HKST-UBA02</strain>
    </source>
</reference>
<keyword evidence="10" id="KW-0235">DNA replication</keyword>
<evidence type="ECO:0000256" key="21">
    <source>
        <dbReference type="ARBA" id="ARBA00049244"/>
    </source>
</evidence>
<keyword evidence="14" id="KW-0915">Sodium</keyword>
<dbReference type="GO" id="GO:0004527">
    <property type="term" value="F:exonuclease activity"/>
    <property type="evidence" value="ECO:0007669"/>
    <property type="project" value="UniProtKB-KW"/>
</dbReference>
<dbReference type="PANTHER" id="PTHR36928">
    <property type="entry name" value="PHOSPHATASE YCDX-RELATED"/>
    <property type="match status" value="1"/>
</dbReference>
<evidence type="ECO:0000256" key="18">
    <source>
        <dbReference type="ARBA" id="ARBA00044632"/>
    </source>
</evidence>
<feature type="domain" description="DNA-directed DNA polymerase X" evidence="23">
    <location>
        <begin position="3"/>
        <end position="326"/>
    </location>
</feature>
<dbReference type="Pfam" id="PF14716">
    <property type="entry name" value="HHH_8"/>
    <property type="match status" value="1"/>
</dbReference>
<dbReference type="GO" id="GO:0140078">
    <property type="term" value="F:class I DNA-(apurinic or apyrimidinic site) endonuclease activity"/>
    <property type="evidence" value="ECO:0007669"/>
    <property type="project" value="UniProtKB-EC"/>
</dbReference>
<keyword evidence="12" id="KW-0832">Ubl conjugation</keyword>
<organism evidence="24 25">
    <name type="scientific">candidate division WWE3 bacterium</name>
    <dbReference type="NCBI Taxonomy" id="2053526"/>
    <lineage>
        <taxon>Bacteria</taxon>
        <taxon>Katanobacteria</taxon>
    </lineage>
</organism>
<dbReference type="EMBL" id="JAGQKY010000110">
    <property type="protein sequence ID" value="MCA9397704.1"/>
    <property type="molecule type" value="Genomic_DNA"/>
</dbReference>
<evidence type="ECO:0000256" key="1">
    <source>
        <dbReference type="ARBA" id="ARBA00001946"/>
    </source>
</evidence>
<dbReference type="GO" id="GO:0005829">
    <property type="term" value="C:cytosol"/>
    <property type="evidence" value="ECO:0007669"/>
    <property type="project" value="TreeGrafter"/>
</dbReference>
<dbReference type="Gene3D" id="3.30.210.10">
    <property type="entry name" value="DNA polymerase, thumb domain"/>
    <property type="match status" value="1"/>
</dbReference>
<evidence type="ECO:0000256" key="16">
    <source>
        <dbReference type="ARBA" id="ARBA00035717"/>
    </source>
</evidence>
<comment type="catalytic activity">
    <reaction evidence="18">
        <text>2'-deoxyribonucleotide-(2'-deoxyribose 5'-phosphate)-2'-deoxyribonucleotide-DNA = a 3'-end 2'-deoxyribonucleotide-(2,3-dehydro-2,3-deoxyribose 5'-phosphate)-DNA + a 5'-end 5'-phospho-2'-deoxyribonucleoside-DNA + H(+)</text>
        <dbReference type="Rhea" id="RHEA:66592"/>
        <dbReference type="Rhea" id="RHEA-COMP:13180"/>
        <dbReference type="Rhea" id="RHEA-COMP:16897"/>
        <dbReference type="Rhea" id="RHEA-COMP:17067"/>
        <dbReference type="ChEBI" id="CHEBI:15378"/>
        <dbReference type="ChEBI" id="CHEBI:136412"/>
        <dbReference type="ChEBI" id="CHEBI:157695"/>
        <dbReference type="ChEBI" id="CHEBI:167181"/>
        <dbReference type="EC" id="4.2.99.18"/>
    </reaction>
</comment>
<dbReference type="GO" id="GO:0003887">
    <property type="term" value="F:DNA-directed DNA polymerase activity"/>
    <property type="evidence" value="ECO:0007669"/>
    <property type="project" value="UniProtKB-KW"/>
</dbReference>
<keyword evidence="15" id="KW-0234">DNA repair</keyword>
<comment type="function">
    <text evidence="20">Repair polymerase that plays a key role in base-excision repair. During this process, the damaged base is excised by specific DNA glycosylases, the DNA backbone is nicked at the abasic site by an apurinic/apyrimidic (AP) endonuclease, and POLB removes 5'-deoxyribose-phosphate from the preincised AP site acting as a 5'-deoxyribose-phosphate lyase (5'-dRP lyase); through its DNA polymerase activity, it adds one nucleotide to the 3' end of the arising single-nucleotide gap. Conducts 'gap-filling' DNA synthesis in a stepwise distributive fashion rather than in a processive fashion as for other DNA polymerases. It is also able to cleave sugar-phosphate bonds 3' to an intact AP site, acting as an AP lyase.</text>
</comment>
<dbReference type="InterPro" id="IPR027421">
    <property type="entry name" value="DNA_pol_lamdba_lyase_dom_sf"/>
</dbReference>
<evidence type="ECO:0000256" key="8">
    <source>
        <dbReference type="ARBA" id="ARBA00022679"/>
    </source>
</evidence>
<dbReference type="SMART" id="SM00483">
    <property type="entry name" value="POLXc"/>
    <property type="match status" value="1"/>
</dbReference>
<dbReference type="AlphaFoldDB" id="A0A955RWC7"/>
<keyword evidence="24" id="KW-0269">Exonuclease</keyword>
<dbReference type="GO" id="GO:0008270">
    <property type="term" value="F:zinc ion binding"/>
    <property type="evidence" value="ECO:0007669"/>
    <property type="project" value="TreeGrafter"/>
</dbReference>
<dbReference type="InterPro" id="IPR050243">
    <property type="entry name" value="PHP_phosphatase"/>
</dbReference>
<name>A0A955RWC7_UNCKA</name>
<evidence type="ECO:0000256" key="15">
    <source>
        <dbReference type="ARBA" id="ARBA00023204"/>
    </source>
</evidence>
<keyword evidence="8" id="KW-0808">Transferase</keyword>
<evidence type="ECO:0000256" key="9">
    <source>
        <dbReference type="ARBA" id="ARBA00022695"/>
    </source>
</evidence>
<evidence type="ECO:0000256" key="10">
    <source>
        <dbReference type="ARBA" id="ARBA00022705"/>
    </source>
</evidence>
<dbReference type="SUPFAM" id="SSF47802">
    <property type="entry name" value="DNA polymerase beta, N-terminal domain-like"/>
    <property type="match status" value="1"/>
</dbReference>
<comment type="subcellular location">
    <subcellularLocation>
        <location evidence="2">Cytoplasm</location>
    </subcellularLocation>
</comment>
<evidence type="ECO:0000259" key="23">
    <source>
        <dbReference type="SMART" id="SM00483"/>
    </source>
</evidence>
<dbReference type="Gene3D" id="1.10.150.20">
    <property type="entry name" value="5' to 3' exonuclease, C-terminal subdomain"/>
    <property type="match status" value="1"/>
</dbReference>
<dbReference type="InterPro" id="IPR016195">
    <property type="entry name" value="Pol/histidinol_Pase-like"/>
</dbReference>
<evidence type="ECO:0000256" key="7">
    <source>
        <dbReference type="ARBA" id="ARBA00022634"/>
    </source>
</evidence>
<evidence type="ECO:0000256" key="6">
    <source>
        <dbReference type="ARBA" id="ARBA00022481"/>
    </source>
</evidence>
<evidence type="ECO:0000259" key="22">
    <source>
        <dbReference type="SMART" id="SM00278"/>
    </source>
</evidence>
<dbReference type="Gene3D" id="3.20.20.140">
    <property type="entry name" value="Metal-dependent hydrolases"/>
    <property type="match status" value="1"/>
</dbReference>
<comment type="caution">
    <text evidence="24">The sequence shown here is derived from an EMBL/GenBank/DDBJ whole genome shotgun (WGS) entry which is preliminary data.</text>
</comment>
<dbReference type="InterPro" id="IPR003583">
    <property type="entry name" value="Hlx-hairpin-Hlx_DNA-bd_motif"/>
</dbReference>
<evidence type="ECO:0000256" key="5">
    <source>
        <dbReference type="ARBA" id="ARBA00020020"/>
    </source>
</evidence>
<dbReference type="NCBIfam" id="NF006375">
    <property type="entry name" value="PRK08609.1"/>
    <property type="match status" value="1"/>
</dbReference>
<dbReference type="Pfam" id="PF14791">
    <property type="entry name" value="DNA_pol_B_thumb"/>
    <property type="match status" value="1"/>
</dbReference>
<dbReference type="InterPro" id="IPR047967">
    <property type="entry name" value="PolX_PHP"/>
</dbReference>
<dbReference type="InterPro" id="IPR022311">
    <property type="entry name" value="PolX-like"/>
</dbReference>
<dbReference type="EC" id="2.7.7.7" evidence="3"/>
<dbReference type="EC" id="4.2.99.18" evidence="4"/>
<evidence type="ECO:0000313" key="25">
    <source>
        <dbReference type="Proteomes" id="UP000699691"/>
    </source>
</evidence>
<dbReference type="InterPro" id="IPR010994">
    <property type="entry name" value="RuvA_2-like"/>
</dbReference>
<evidence type="ECO:0000256" key="3">
    <source>
        <dbReference type="ARBA" id="ARBA00012417"/>
    </source>
</evidence>
<keyword evidence="24" id="KW-0378">Hydrolase</keyword>
<feature type="domain" description="Helix-hairpin-helix DNA-binding motif class 1" evidence="22">
    <location>
        <begin position="128"/>
        <end position="147"/>
    </location>
</feature>
<feature type="domain" description="Helix-hairpin-helix DNA-binding motif class 1" evidence="22">
    <location>
        <begin position="53"/>
        <end position="72"/>
    </location>
</feature>
<evidence type="ECO:0000256" key="12">
    <source>
        <dbReference type="ARBA" id="ARBA00022843"/>
    </source>
</evidence>
<dbReference type="Gene3D" id="1.10.150.110">
    <property type="entry name" value="DNA polymerase beta, N-terminal domain-like"/>
    <property type="match status" value="1"/>
</dbReference>
<dbReference type="SMART" id="SM00278">
    <property type="entry name" value="HhH1"/>
    <property type="match status" value="3"/>
</dbReference>
<keyword evidence="24" id="KW-0540">Nuclease</keyword>
<comment type="catalytic activity">
    <reaction evidence="19">
        <text>a 5'-end 2'-deoxyribose-2'-deoxyribonucleotide-DNA = (2E,4S)-4-hydroxypenten-2-al-5-phosphate + a 5'-end 5'-phospho-2'-deoxyribonucleoside-DNA + H(+)</text>
        <dbReference type="Rhea" id="RHEA:76255"/>
        <dbReference type="Rhea" id="RHEA-COMP:13180"/>
        <dbReference type="Rhea" id="RHEA-COMP:18657"/>
        <dbReference type="ChEBI" id="CHEBI:15378"/>
        <dbReference type="ChEBI" id="CHEBI:136412"/>
        <dbReference type="ChEBI" id="CHEBI:195194"/>
        <dbReference type="ChEBI" id="CHEBI:195195"/>
    </reaction>
</comment>
<dbReference type="CDD" id="cd07436">
    <property type="entry name" value="PHP_PolX"/>
    <property type="match status" value="1"/>
</dbReference>
<dbReference type="Pfam" id="PF14520">
    <property type="entry name" value="HHH_5"/>
    <property type="match status" value="1"/>
</dbReference>
<dbReference type="InterPro" id="IPR002054">
    <property type="entry name" value="DNA-dir_DNA_pol_X"/>
</dbReference>
<evidence type="ECO:0000256" key="14">
    <source>
        <dbReference type="ARBA" id="ARBA00023053"/>
    </source>
</evidence>
<dbReference type="Proteomes" id="UP000699691">
    <property type="component" value="Unassembled WGS sequence"/>
</dbReference>
<evidence type="ECO:0000256" key="4">
    <source>
        <dbReference type="ARBA" id="ARBA00012720"/>
    </source>
</evidence>
<dbReference type="PRINTS" id="PR00870">
    <property type="entry name" value="DNAPOLXBETA"/>
</dbReference>
<dbReference type="PANTHER" id="PTHR36928:SF1">
    <property type="entry name" value="PHOSPHATASE YCDX-RELATED"/>
    <property type="match status" value="1"/>
</dbReference>
<dbReference type="InterPro" id="IPR010996">
    <property type="entry name" value="HHH_MUS81"/>
</dbReference>
<protein>
    <recommendedName>
        <fullName evidence="5">DNA polymerase beta</fullName>
        <ecNumber evidence="3">2.7.7.7</ecNumber>
        <ecNumber evidence="4">4.2.99.18</ecNumber>
    </recommendedName>
    <alternativeName>
        <fullName evidence="16">5'-deoxyribose-phosphate lyase</fullName>
    </alternativeName>
    <alternativeName>
        <fullName evidence="17">AP lyase</fullName>
    </alternativeName>
</protein>
<dbReference type="GO" id="GO:0042578">
    <property type="term" value="F:phosphoric ester hydrolase activity"/>
    <property type="evidence" value="ECO:0007669"/>
    <property type="project" value="TreeGrafter"/>
</dbReference>
<keyword evidence="11" id="KW-0227">DNA damage</keyword>
<dbReference type="InterPro" id="IPR004013">
    <property type="entry name" value="PHP_dom"/>
</dbReference>
<dbReference type="Pfam" id="PF02811">
    <property type="entry name" value="PHP"/>
    <property type="match status" value="1"/>
</dbReference>
<keyword evidence="6" id="KW-0488">Methylation</keyword>
<dbReference type="GO" id="GO:0003677">
    <property type="term" value="F:DNA binding"/>
    <property type="evidence" value="ECO:0007669"/>
    <property type="project" value="InterPro"/>
</dbReference>
<accession>A0A955RWC7</accession>
<dbReference type="InterPro" id="IPR037160">
    <property type="entry name" value="DNA_Pol_thumb_sf"/>
</dbReference>
<proteinExistence type="predicted"/>
<comment type="cofactor">
    <cofactor evidence="1">
        <name>Mg(2+)</name>
        <dbReference type="ChEBI" id="CHEBI:18420"/>
    </cofactor>
</comment>
<dbReference type="InterPro" id="IPR043519">
    <property type="entry name" value="NT_sf"/>
</dbReference>
<dbReference type="Gene3D" id="3.30.460.10">
    <property type="entry name" value="Beta Polymerase, domain 2"/>
    <property type="match status" value="1"/>
</dbReference>
<evidence type="ECO:0000256" key="2">
    <source>
        <dbReference type="ARBA" id="ARBA00004496"/>
    </source>
</evidence>
<feature type="domain" description="Helix-hairpin-helix DNA-binding motif class 1" evidence="22">
    <location>
        <begin position="93"/>
        <end position="112"/>
    </location>
</feature>
<dbReference type="InterPro" id="IPR002008">
    <property type="entry name" value="DNA_pol_X_beta-like"/>
</dbReference>
<sequence>MRYSNSEISEILKKVALALEIKGEQFFRIRAYKDAAQNSDHFSGSIYGYWQEGKLEEVPGIGTSIAQHLAEYFDKGKSKHFDSLMKDIPDVVFELDNVPGIGAKTAMKLVEELNISSFNDVLDAAKLGKIAVVEGLGKKSQEKIKYSVEGYLAKQEKDERMLLYKADIIIESFLAAIPKNTVITKIIPVGSVRRRVPTVGDFDFAIETDNPTEVEKLFENHPDIVSISSKGEFKITLNHREGYRIDILMETASSFPSLLQHFTGSKAHNVLLRKKANNMGYSLSEHGIKLLSSEGKEGSDQIVLVGSEEELYELLKLQYIPPELREGTDEIELAEKGQIPGIISLSDVRGDLHVHSNFDVEPSHDLGENTVEDIAHKAHARGYSYIGIADHNPAIGTHTEDEVLAIIKKRKDHIEHINTIIDYIEVINCMEVDILADKSIAVSGSSLEHLTFVIAGIHSGHNQKKEQIMERLKMAIIHPHVHMISHPTGRLINERESYEADWDEIFELCQKHHTILEINSAPQRLDLPDFLVKQAKEHNVKFCIDTDSHAVETLTFMRYGVDVARRGWCTLEDIVNTWSWEKIVDYLREGGKKI</sequence>
<comment type="catalytic activity">
    <reaction evidence="21">
        <text>DNA(n) + a 2'-deoxyribonucleoside 5'-triphosphate = DNA(n+1) + diphosphate</text>
        <dbReference type="Rhea" id="RHEA:22508"/>
        <dbReference type="Rhea" id="RHEA-COMP:17339"/>
        <dbReference type="Rhea" id="RHEA-COMP:17340"/>
        <dbReference type="ChEBI" id="CHEBI:33019"/>
        <dbReference type="ChEBI" id="CHEBI:61560"/>
        <dbReference type="ChEBI" id="CHEBI:173112"/>
        <dbReference type="EC" id="2.7.7.7"/>
    </reaction>
</comment>
<reference evidence="24" key="2">
    <citation type="journal article" date="2021" name="Microbiome">
        <title>Successional dynamics and alternative stable states in a saline activated sludge microbial community over 9 years.</title>
        <authorList>
            <person name="Wang Y."/>
            <person name="Ye J."/>
            <person name="Ju F."/>
            <person name="Liu L."/>
            <person name="Boyd J.A."/>
            <person name="Deng Y."/>
            <person name="Parks D.H."/>
            <person name="Jiang X."/>
            <person name="Yin X."/>
            <person name="Woodcroft B.J."/>
            <person name="Tyson G.W."/>
            <person name="Hugenholtz P."/>
            <person name="Polz M.F."/>
            <person name="Zhang T."/>
        </authorList>
    </citation>
    <scope>NUCLEOTIDE SEQUENCE</scope>
    <source>
        <strain evidence="24">HKST-UBA02</strain>
    </source>
</reference>
<keyword evidence="13" id="KW-0239">DNA-directed DNA polymerase</keyword>
<dbReference type="InterPro" id="IPR029398">
    <property type="entry name" value="PolB_thumb"/>
</dbReference>
<evidence type="ECO:0000256" key="19">
    <source>
        <dbReference type="ARBA" id="ARBA00044678"/>
    </source>
</evidence>
<dbReference type="SUPFAM" id="SSF81301">
    <property type="entry name" value="Nucleotidyltransferase"/>
    <property type="match status" value="1"/>
</dbReference>
<keyword evidence="9" id="KW-0548">Nucleotidyltransferase</keyword>
<evidence type="ECO:0000256" key="20">
    <source>
        <dbReference type="ARBA" id="ARBA00045548"/>
    </source>
</evidence>